<accession>A0A915IRW5</accession>
<evidence type="ECO:0000313" key="1">
    <source>
        <dbReference type="Proteomes" id="UP000887565"/>
    </source>
</evidence>
<reference evidence="2" key="1">
    <citation type="submission" date="2022-11" db="UniProtKB">
        <authorList>
            <consortium name="WormBaseParasite"/>
        </authorList>
    </citation>
    <scope>IDENTIFICATION</scope>
</reference>
<protein>
    <submittedName>
        <fullName evidence="2">Uncharacterized protein</fullName>
    </submittedName>
</protein>
<organism evidence="1 2">
    <name type="scientific">Romanomermis culicivorax</name>
    <name type="common">Nematode worm</name>
    <dbReference type="NCBI Taxonomy" id="13658"/>
    <lineage>
        <taxon>Eukaryota</taxon>
        <taxon>Metazoa</taxon>
        <taxon>Ecdysozoa</taxon>
        <taxon>Nematoda</taxon>
        <taxon>Enoplea</taxon>
        <taxon>Dorylaimia</taxon>
        <taxon>Mermithida</taxon>
        <taxon>Mermithoidea</taxon>
        <taxon>Mermithidae</taxon>
        <taxon>Romanomermis</taxon>
    </lineage>
</organism>
<proteinExistence type="predicted"/>
<dbReference type="AlphaFoldDB" id="A0A915IRW5"/>
<dbReference type="Proteomes" id="UP000887565">
    <property type="component" value="Unplaced"/>
</dbReference>
<dbReference type="WBParaSite" id="nRc.2.0.1.t16129-RA">
    <property type="protein sequence ID" value="nRc.2.0.1.t16129-RA"/>
    <property type="gene ID" value="nRc.2.0.1.g16129"/>
</dbReference>
<sequence length="213" mass="23854">MLPCVSNAGELMSKVPLGLRSTSKNRYLKIPEKGFMISFIEYLLEEEIAHQKNFNLSSLEVENSSENNNYTNYTTVNLRSWSLSPEISVDVRSKGVMVIFSFIKNIVERVSSSATNFVVIAELVRSSTYRKLDVEFLGGNNGRTSESRFKSAKFNLASSFKRNNGGAEFSSLIIDGIEKADEQDTTTEEARIFPHGLDLSLIGSTNLLRFISR</sequence>
<evidence type="ECO:0000313" key="2">
    <source>
        <dbReference type="WBParaSite" id="nRc.2.0.1.t16129-RA"/>
    </source>
</evidence>
<name>A0A915IRW5_ROMCU</name>
<keyword evidence="1" id="KW-1185">Reference proteome</keyword>